<dbReference type="RefSeq" id="WP_009812617.1">
    <property type="nucleotide sequence ID" value="NZ_CH724156.1"/>
</dbReference>
<dbReference type="OrthoDB" id="9799053at2"/>
<dbReference type="eggNOG" id="COG3450">
    <property type="taxonomic scope" value="Bacteria"/>
</dbReference>
<keyword evidence="3" id="KW-1185">Reference proteome</keyword>
<evidence type="ECO:0000259" key="1">
    <source>
        <dbReference type="Pfam" id="PF05899"/>
    </source>
</evidence>
<dbReference type="InterPro" id="IPR014710">
    <property type="entry name" value="RmlC-like_jellyroll"/>
</dbReference>
<feature type="domain" description="(S)-ureidoglycine aminohydrolase cupin" evidence="1">
    <location>
        <begin position="49"/>
        <end position="118"/>
    </location>
</feature>
<dbReference type="PANTHER" id="PTHR40943:SF1">
    <property type="entry name" value="CYTOPLASMIC PROTEIN"/>
    <property type="match status" value="1"/>
</dbReference>
<dbReference type="InterPro" id="IPR011051">
    <property type="entry name" value="RmlC_Cupin_sf"/>
</dbReference>
<sequence>MKDQATAPAFVLFGQPEVEKVTKPTTERLVSGEAKEGVWLYCDDAQTGSKFGQWDCTEGRFRVTMEGYTEFCHILEGEAEITVLASGETRTVKAGDSFVMQAGLEMEWHVPRYIRKSFVVSSLV</sequence>
<gene>
    <name evidence="2" type="ORF">ISM_02960</name>
</gene>
<dbReference type="PANTHER" id="PTHR40943">
    <property type="entry name" value="CYTOPLASMIC PROTEIN-RELATED"/>
    <property type="match status" value="1"/>
</dbReference>
<dbReference type="EMBL" id="AALY01000001">
    <property type="protein sequence ID" value="EAP77215.1"/>
    <property type="molecule type" value="Genomic_DNA"/>
</dbReference>
<proteinExistence type="predicted"/>
<comment type="caution">
    <text evidence="2">The sequence shown here is derived from an EMBL/GenBank/DDBJ whole genome shotgun (WGS) entry which is preliminary data.</text>
</comment>
<protein>
    <recommendedName>
        <fullName evidence="1">(S)-ureidoglycine aminohydrolase cupin domain-containing protein</fullName>
    </recommendedName>
</protein>
<dbReference type="STRING" id="89187.ISM_02960"/>
<name>A3SIN4_ROSNI</name>
<dbReference type="AlphaFoldDB" id="A3SIN4"/>
<reference evidence="2 3" key="1">
    <citation type="submission" date="2005-12" db="EMBL/GenBank/DDBJ databases">
        <authorList>
            <person name="Moran M.A."/>
            <person name="Ferriera S."/>
            <person name="Johnson J."/>
            <person name="Kravitz S."/>
            <person name="Halpern A."/>
            <person name="Remington K."/>
            <person name="Beeson K."/>
            <person name="Tran B."/>
            <person name="Rogers Y.-H."/>
            <person name="Friedman R."/>
            <person name="Venter J.C."/>
        </authorList>
    </citation>
    <scope>NUCLEOTIDE SEQUENCE [LARGE SCALE GENOMIC DNA]</scope>
    <source>
        <strain evidence="3">ATCC BAA-591 / DSM 15170 / ISM</strain>
    </source>
</reference>
<organism evidence="2 3">
    <name type="scientific">Roseovarius nubinhibens (strain ATCC BAA-591 / DSM 15170 / ISM)</name>
    <dbReference type="NCBI Taxonomy" id="89187"/>
    <lineage>
        <taxon>Bacteria</taxon>
        <taxon>Pseudomonadati</taxon>
        <taxon>Pseudomonadota</taxon>
        <taxon>Alphaproteobacteria</taxon>
        <taxon>Rhodobacterales</taxon>
        <taxon>Roseobacteraceae</taxon>
        <taxon>Roseovarius</taxon>
    </lineage>
</organism>
<evidence type="ECO:0000313" key="2">
    <source>
        <dbReference type="EMBL" id="EAP77215.1"/>
    </source>
</evidence>
<dbReference type="Proteomes" id="UP000005954">
    <property type="component" value="Unassembled WGS sequence"/>
</dbReference>
<dbReference type="Pfam" id="PF05899">
    <property type="entry name" value="Cupin_3"/>
    <property type="match status" value="1"/>
</dbReference>
<evidence type="ECO:0000313" key="3">
    <source>
        <dbReference type="Proteomes" id="UP000005954"/>
    </source>
</evidence>
<dbReference type="Gene3D" id="2.60.120.10">
    <property type="entry name" value="Jelly Rolls"/>
    <property type="match status" value="1"/>
</dbReference>
<dbReference type="HOGENOM" id="CLU_147448_2_0_5"/>
<dbReference type="InterPro" id="IPR008579">
    <property type="entry name" value="UGlyAH_Cupin_dom"/>
</dbReference>
<dbReference type="SUPFAM" id="SSF51182">
    <property type="entry name" value="RmlC-like cupins"/>
    <property type="match status" value="1"/>
</dbReference>
<accession>A3SIN4</accession>